<evidence type="ECO:0000313" key="12">
    <source>
        <dbReference type="Proteomes" id="UP001500945"/>
    </source>
</evidence>
<keyword evidence="2 8" id="KW-0235">DNA replication</keyword>
<comment type="similarity">
    <text evidence="8">Belongs to the helicase family. PriA subfamily.</text>
</comment>
<feature type="binding site" evidence="8">
    <location>
        <position position="434"/>
    </location>
    <ligand>
        <name>Zn(2+)</name>
        <dbReference type="ChEBI" id="CHEBI:29105"/>
        <label>2</label>
    </ligand>
</feature>
<dbReference type="PANTHER" id="PTHR30580:SF0">
    <property type="entry name" value="PRIMOSOMAL PROTEIN N"/>
    <property type="match status" value="1"/>
</dbReference>
<feature type="binding site" evidence="8">
    <location>
        <position position="425"/>
    </location>
    <ligand>
        <name>Zn(2+)</name>
        <dbReference type="ChEBI" id="CHEBI:29105"/>
        <label>1</label>
    </ligand>
</feature>
<protein>
    <recommendedName>
        <fullName evidence="8">Probable replication restart protein PriA</fullName>
    </recommendedName>
    <alternativeName>
        <fullName evidence="8">Putative ATP-dependent DNA helicase PriA</fullName>
    </alternativeName>
</protein>
<dbReference type="Proteomes" id="UP001500945">
    <property type="component" value="Unassembled WGS sequence"/>
</dbReference>
<dbReference type="HAMAP" id="MF_00983">
    <property type="entry name" value="PriA"/>
    <property type="match status" value="1"/>
</dbReference>
<keyword evidence="7 8" id="KW-0238">DNA-binding</keyword>
<keyword evidence="6 8" id="KW-0067">ATP-binding</keyword>
<name>A0ABP8K853_9MICO</name>
<keyword evidence="3 8" id="KW-0479">Metal-binding</keyword>
<feature type="domain" description="Primosomal protein N' 3' DNA-binding" evidence="10">
    <location>
        <begin position="56"/>
        <end position="147"/>
    </location>
</feature>
<evidence type="ECO:0000256" key="5">
    <source>
        <dbReference type="ARBA" id="ARBA00022833"/>
    </source>
</evidence>
<reference evidence="12" key="1">
    <citation type="journal article" date="2019" name="Int. J. Syst. Evol. Microbiol.">
        <title>The Global Catalogue of Microorganisms (GCM) 10K type strain sequencing project: providing services to taxonomists for standard genome sequencing and annotation.</title>
        <authorList>
            <consortium name="The Broad Institute Genomics Platform"/>
            <consortium name="The Broad Institute Genome Sequencing Center for Infectious Disease"/>
            <person name="Wu L."/>
            <person name="Ma J."/>
        </authorList>
    </citation>
    <scope>NUCLEOTIDE SEQUENCE [LARGE SCALE GENOMIC DNA]</scope>
    <source>
        <strain evidence="12">JCM 17809</strain>
    </source>
</reference>
<feature type="region of interest" description="Disordered" evidence="9">
    <location>
        <begin position="679"/>
        <end position="702"/>
    </location>
</feature>
<dbReference type="InterPro" id="IPR041222">
    <property type="entry name" value="PriA_3primeBD"/>
</dbReference>
<evidence type="ECO:0000256" key="6">
    <source>
        <dbReference type="ARBA" id="ARBA00022840"/>
    </source>
</evidence>
<sequence>MGSASFGAMTATRENEARQLALHVPRAPGRPRRLAGDDPTTDVQPVALVQVDTGLAHLDRPFEYSVPTSMATTAAPGVRVKVRFAGQDLDGFVLDRRDHADHPGRLSPLRRVVSPEPVLAPEVLEAARVLADRYAGSLGDVLRLAVPPRHATAEKALAAQPRPRPPLPVRSPQAWSPYPAGAAFLGHLTDGGAPAASVVTLPSTDPETDWPSLLAEAARAAVDGGRGAVLVVPDHRDVARLEPALTRVLGPGRHTRLTADQGPQARYTAYLKALRGHVDVVVGTRAAAFAPVRDLGLLAWWDDGDDLLEEPRAPYPHVREVILARAAVHGAGVLAAGYGRSVAVAGLVDRGVLRPVEAPRGVVRRAVPAVRVAGEGHDAERDPAVAAAHLPSIAWRTAKEALVDGPVLVQVPRRGYLPSLSCQECRRPARCPTCAGPLGLPGPQAPPACRWCGRVETGFSCPSCGGLRLRSSVTGARRTAEELGRAFPGVPVERSGAGTVLDAVAASPRLVVSTPGAEPVVPGGYTAALLLDAWALLDRPSLTAGEESLRRWLAAAALVRPGAEGGRVVLCGAPTDVPVPAVEALVRWDPAWFAERELDERRGLSLPPAARLAVLTGARHALEAAVGELDLPVAAAVLGPLPLGPMRPGAHTGEERWRTVVTVPPADGPALTRELAALRARASARKDPEPVSVRVDPPDPTT</sequence>
<dbReference type="PANTHER" id="PTHR30580">
    <property type="entry name" value="PRIMOSOMAL PROTEIN N"/>
    <property type="match status" value="1"/>
</dbReference>
<evidence type="ECO:0000256" key="4">
    <source>
        <dbReference type="ARBA" id="ARBA00022741"/>
    </source>
</evidence>
<evidence type="ECO:0000313" key="11">
    <source>
        <dbReference type="EMBL" id="GAA4402169.1"/>
    </source>
</evidence>
<dbReference type="EMBL" id="BAABGM010000008">
    <property type="protein sequence ID" value="GAA4402169.1"/>
    <property type="molecule type" value="Genomic_DNA"/>
</dbReference>
<evidence type="ECO:0000256" key="1">
    <source>
        <dbReference type="ARBA" id="ARBA00022515"/>
    </source>
</evidence>
<comment type="caution">
    <text evidence="11">The sequence shown here is derived from an EMBL/GenBank/DDBJ whole genome shotgun (WGS) entry which is preliminary data.</text>
</comment>
<gene>
    <name evidence="8" type="primary">priA</name>
    <name evidence="11" type="ORF">GCM10023168_12390</name>
</gene>
<feature type="binding site" evidence="8">
    <location>
        <position position="452"/>
    </location>
    <ligand>
        <name>Zn(2+)</name>
        <dbReference type="ChEBI" id="CHEBI:29105"/>
        <label>2</label>
    </ligand>
</feature>
<dbReference type="Gene3D" id="3.40.1440.60">
    <property type="entry name" value="PriA, 3(prime) DNA-binding domain"/>
    <property type="match status" value="1"/>
</dbReference>
<keyword evidence="4 8" id="KW-0547">Nucleotide-binding</keyword>
<keyword evidence="5 8" id="KW-0862">Zinc</keyword>
<comment type="caution">
    <text evidence="8">As this protein does not have any detectable helicase domains, it probably does not have helicase activity.</text>
</comment>
<feature type="binding site" evidence="8">
    <location>
        <position position="449"/>
    </location>
    <ligand>
        <name>Zn(2+)</name>
        <dbReference type="ChEBI" id="CHEBI:29105"/>
        <label>2</label>
    </ligand>
</feature>
<accession>A0ABP8K853</accession>
<evidence type="ECO:0000256" key="3">
    <source>
        <dbReference type="ARBA" id="ARBA00022723"/>
    </source>
</evidence>
<evidence type="ECO:0000256" key="2">
    <source>
        <dbReference type="ARBA" id="ARBA00022705"/>
    </source>
</evidence>
<evidence type="ECO:0000256" key="8">
    <source>
        <dbReference type="HAMAP-Rule" id="MF_00983"/>
    </source>
</evidence>
<evidence type="ECO:0000259" key="10">
    <source>
        <dbReference type="Pfam" id="PF17764"/>
    </source>
</evidence>
<dbReference type="InterPro" id="IPR005259">
    <property type="entry name" value="PriA"/>
</dbReference>
<keyword evidence="1 8" id="KW-0639">Primosome</keyword>
<evidence type="ECO:0000256" key="7">
    <source>
        <dbReference type="ARBA" id="ARBA00023125"/>
    </source>
</evidence>
<dbReference type="InterPro" id="IPR027417">
    <property type="entry name" value="P-loop_NTPase"/>
</dbReference>
<dbReference type="Gene3D" id="3.40.50.300">
    <property type="entry name" value="P-loop containing nucleotide triphosphate hydrolases"/>
    <property type="match status" value="1"/>
</dbReference>
<feature type="region of interest" description="Disordered" evidence="9">
    <location>
        <begin position="22"/>
        <end position="41"/>
    </location>
</feature>
<feature type="binding site" evidence="8">
    <location>
        <position position="464"/>
    </location>
    <ligand>
        <name>Zn(2+)</name>
        <dbReference type="ChEBI" id="CHEBI:29105"/>
        <label>1</label>
    </ligand>
</feature>
<proteinExistence type="inferred from homology"/>
<dbReference type="InterPro" id="IPR042115">
    <property type="entry name" value="PriA_3primeBD_sf"/>
</dbReference>
<dbReference type="Pfam" id="PF17764">
    <property type="entry name" value="PriA_3primeBD"/>
    <property type="match status" value="1"/>
</dbReference>
<feature type="binding site" evidence="8">
    <location>
        <position position="422"/>
    </location>
    <ligand>
        <name>Zn(2+)</name>
        <dbReference type="ChEBI" id="CHEBI:29105"/>
        <label>1</label>
    </ligand>
</feature>
<evidence type="ECO:0000256" key="9">
    <source>
        <dbReference type="SAM" id="MobiDB-lite"/>
    </source>
</evidence>
<comment type="cofactor">
    <cofactor evidence="8">
        <name>Zn(2+)</name>
        <dbReference type="ChEBI" id="CHEBI:29105"/>
    </cofactor>
    <text evidence="8">Binds 2 zinc ions per subunit.</text>
</comment>
<comment type="subunit">
    <text evidence="8">Component of the replication restart primosome.</text>
</comment>
<feature type="binding site" evidence="8">
    <location>
        <position position="461"/>
    </location>
    <ligand>
        <name>Zn(2+)</name>
        <dbReference type="ChEBI" id="CHEBI:29105"/>
        <label>1</label>
    </ligand>
</feature>
<keyword evidence="12" id="KW-1185">Reference proteome</keyword>
<comment type="function">
    <text evidence="8">Initiates the restart of stalled replication forks, which reloads the replicative helicase on sites other than the origin of replication. Recognizes and binds to abandoned replication forks and remodels them to uncover a helicase loading site. Promotes assembly of the primosome at these replication forks.</text>
</comment>
<organism evidence="11 12">
    <name type="scientific">Fodinibacter luteus</name>
    <dbReference type="NCBI Taxonomy" id="552064"/>
    <lineage>
        <taxon>Bacteria</taxon>
        <taxon>Bacillati</taxon>
        <taxon>Actinomycetota</taxon>
        <taxon>Actinomycetes</taxon>
        <taxon>Micrococcales</taxon>
        <taxon>Intrasporangiaceae</taxon>
        <taxon>Fodinibacter (ex Wang et al. 2009)</taxon>
    </lineage>
</organism>
<feature type="binding site" evidence="8">
    <location>
        <position position="431"/>
    </location>
    <ligand>
        <name>Zn(2+)</name>
        <dbReference type="ChEBI" id="CHEBI:29105"/>
        <label>2</label>
    </ligand>
</feature>